<evidence type="ECO:0000256" key="2">
    <source>
        <dbReference type="SAM" id="MobiDB-lite"/>
    </source>
</evidence>
<dbReference type="EMBL" id="CAKXAJ010025635">
    <property type="protein sequence ID" value="CAH2242226.1"/>
    <property type="molecule type" value="Genomic_DNA"/>
</dbReference>
<dbReference type="AlphaFoldDB" id="A0A8S4RYG8"/>
<dbReference type="Proteomes" id="UP000838756">
    <property type="component" value="Unassembled WGS sequence"/>
</dbReference>
<proteinExistence type="predicted"/>
<evidence type="ECO:0000313" key="3">
    <source>
        <dbReference type="EMBL" id="CAH2242226.1"/>
    </source>
</evidence>
<feature type="coiled-coil region" evidence="1">
    <location>
        <begin position="82"/>
        <end position="153"/>
    </location>
</feature>
<reference evidence="3" key="1">
    <citation type="submission" date="2022-03" db="EMBL/GenBank/DDBJ databases">
        <authorList>
            <person name="Lindestad O."/>
        </authorList>
    </citation>
    <scope>NUCLEOTIDE SEQUENCE</scope>
</reference>
<gene>
    <name evidence="3" type="primary">jg25159</name>
    <name evidence="3" type="ORF">PAEG_LOCUS18573</name>
</gene>
<feature type="region of interest" description="Disordered" evidence="2">
    <location>
        <begin position="244"/>
        <end position="266"/>
    </location>
</feature>
<evidence type="ECO:0000256" key="1">
    <source>
        <dbReference type="SAM" id="Coils"/>
    </source>
</evidence>
<sequence>MTECGYCKERESKIEKYEENIEKEKERECLKALEREKIANGMKCTRVDEIELRSMQKLQMCEKKFIEQSQADIDELWHRVLINDVRAKEENERATAHRLKQEMCERRMAYDAQIASANRQRQEALQTEREIENRRLERMKKKMEQDYYDAIKRKKDQQLTNKQNYIDGYQMKLSRIRSEKRQERDMDMNAIQIATEELRRENHRKLNQIKILKRQEDLFEKNSNRERMILDELKEETNRIARELKEQSEKENDELTKRAEEEKQNNKFKAAQEYKWHLEKRKHEQEIQRQERKATMDRVKRIAYDELRKNLDSANEELRRQNEYRKTLTNQIRDNQEIMELELIGMERKQRPFTKKAIMFKEAMEDKVGQLSTSKNPVHPFKKIMQVHKANNKIPSLPFINKNEF</sequence>
<protein>
    <submittedName>
        <fullName evidence="3">Jg25159 protein</fullName>
    </submittedName>
</protein>
<keyword evidence="1" id="KW-0175">Coiled coil</keyword>
<dbReference type="OrthoDB" id="7346168at2759"/>
<comment type="caution">
    <text evidence="3">The sequence shown here is derived from an EMBL/GenBank/DDBJ whole genome shotgun (WGS) entry which is preliminary data.</text>
</comment>
<accession>A0A8S4RYG8</accession>
<evidence type="ECO:0000313" key="4">
    <source>
        <dbReference type="Proteomes" id="UP000838756"/>
    </source>
</evidence>
<feature type="coiled-coil region" evidence="1">
    <location>
        <begin position="304"/>
        <end position="331"/>
    </location>
</feature>
<organism evidence="3 4">
    <name type="scientific">Pararge aegeria aegeria</name>
    <dbReference type="NCBI Taxonomy" id="348720"/>
    <lineage>
        <taxon>Eukaryota</taxon>
        <taxon>Metazoa</taxon>
        <taxon>Ecdysozoa</taxon>
        <taxon>Arthropoda</taxon>
        <taxon>Hexapoda</taxon>
        <taxon>Insecta</taxon>
        <taxon>Pterygota</taxon>
        <taxon>Neoptera</taxon>
        <taxon>Endopterygota</taxon>
        <taxon>Lepidoptera</taxon>
        <taxon>Glossata</taxon>
        <taxon>Ditrysia</taxon>
        <taxon>Papilionoidea</taxon>
        <taxon>Nymphalidae</taxon>
        <taxon>Satyrinae</taxon>
        <taxon>Satyrini</taxon>
        <taxon>Parargina</taxon>
        <taxon>Pararge</taxon>
    </lineage>
</organism>
<keyword evidence="4" id="KW-1185">Reference proteome</keyword>
<name>A0A8S4RYG8_9NEOP</name>